<dbReference type="AlphaFoldDB" id="A0A9N7TW90"/>
<dbReference type="Proteomes" id="UP001153269">
    <property type="component" value="Unassembled WGS sequence"/>
</dbReference>
<evidence type="ECO:0000313" key="2">
    <source>
        <dbReference type="EMBL" id="CAB1419591.1"/>
    </source>
</evidence>
<evidence type="ECO:0000256" key="1">
    <source>
        <dbReference type="SAM" id="MobiDB-lite"/>
    </source>
</evidence>
<evidence type="ECO:0000313" key="3">
    <source>
        <dbReference type="Proteomes" id="UP001153269"/>
    </source>
</evidence>
<feature type="region of interest" description="Disordered" evidence="1">
    <location>
        <begin position="89"/>
        <end position="136"/>
    </location>
</feature>
<accession>A0A9N7TW90</accession>
<proteinExistence type="predicted"/>
<reference evidence="2" key="1">
    <citation type="submission" date="2020-03" db="EMBL/GenBank/DDBJ databases">
        <authorList>
            <person name="Weist P."/>
        </authorList>
    </citation>
    <scope>NUCLEOTIDE SEQUENCE</scope>
</reference>
<comment type="caution">
    <text evidence="2">The sequence shown here is derived from an EMBL/GenBank/DDBJ whole genome shotgun (WGS) entry which is preliminary data.</text>
</comment>
<name>A0A9N7TW90_PLEPL</name>
<gene>
    <name evidence="2" type="ORF">PLEPLA_LOCUS7439</name>
</gene>
<organism evidence="2 3">
    <name type="scientific">Pleuronectes platessa</name>
    <name type="common">European plaice</name>
    <dbReference type="NCBI Taxonomy" id="8262"/>
    <lineage>
        <taxon>Eukaryota</taxon>
        <taxon>Metazoa</taxon>
        <taxon>Chordata</taxon>
        <taxon>Craniata</taxon>
        <taxon>Vertebrata</taxon>
        <taxon>Euteleostomi</taxon>
        <taxon>Actinopterygii</taxon>
        <taxon>Neopterygii</taxon>
        <taxon>Teleostei</taxon>
        <taxon>Neoteleostei</taxon>
        <taxon>Acanthomorphata</taxon>
        <taxon>Carangaria</taxon>
        <taxon>Pleuronectiformes</taxon>
        <taxon>Pleuronectoidei</taxon>
        <taxon>Pleuronectidae</taxon>
        <taxon>Pleuronectes</taxon>
    </lineage>
</organism>
<dbReference type="EMBL" id="CADEAL010000399">
    <property type="protein sequence ID" value="CAB1419591.1"/>
    <property type="molecule type" value="Genomic_DNA"/>
</dbReference>
<protein>
    <submittedName>
        <fullName evidence="2">Uncharacterized protein</fullName>
    </submittedName>
</protein>
<feature type="region of interest" description="Disordered" evidence="1">
    <location>
        <begin position="1"/>
        <end position="26"/>
    </location>
</feature>
<sequence>MAAPPLDRAATIHDHQDPGHLLNSGMDYGRKRTGKRNFNKFYSLHPLCPYMCRSGQAKKARTDSPPTCLGETTAVKTCCVAANLSSGCFPPQSTGPRDLTRTAGLPPGDRGRHSCVTGQRGDSGFDVGGEDFPSAP</sequence>
<keyword evidence="3" id="KW-1185">Reference proteome</keyword>